<keyword evidence="3" id="KW-1185">Reference proteome</keyword>
<dbReference type="Gene3D" id="3.30.830.10">
    <property type="entry name" value="Metalloenzyme, LuxS/M16 peptidase-like"/>
    <property type="match status" value="2"/>
</dbReference>
<sequence length="427" mass="48136">MKQVQFERGTVRGIRVHVLPTDQFKTFAISAYVGRPLQEDTVTPTALIPFVLRRGSKSFPETKQFRERLDDLYGAGFGFDVYKRGDYQMVQFRMDIIHDDFVSSPESLLRQGLQFLGEAVTQPAREEGRLVKKYLESEKATVQKKLEAIINDKIRYAAERCLEEMCSGEPYRLHPLGRIQDLARLDAESLTAVYESWLQQAPIDIYVVGNTTLEAVLPLVSDYFAIDRQEQTDYSLKTEHREVSQVKEVVERLDVNQGKLNLGLRIPTSYGDDSYPAALMYNGILGGYPHAKLFTNVREKASLAYYASSRLDGHKGILTIQSGIEIANYEKAVAIIKEQLQAMEEGRISETELQQTKAMITGHLRELQDSAFELIAFDFNNRLSGAERTVPTLIEAVENTSPAQIQAIAQSVALDTIYFLTDSKGGQ</sequence>
<evidence type="ECO:0000313" key="3">
    <source>
        <dbReference type="Proteomes" id="UP001469365"/>
    </source>
</evidence>
<dbReference type="InterPro" id="IPR011249">
    <property type="entry name" value="Metalloenz_LuxS/M16"/>
</dbReference>
<dbReference type="SUPFAM" id="SSF63411">
    <property type="entry name" value="LuxS/MPP-like metallohydrolase"/>
    <property type="match status" value="2"/>
</dbReference>
<dbReference type="EMBL" id="JBBPCC010000013">
    <property type="protein sequence ID" value="MEK8130166.1"/>
    <property type="molecule type" value="Genomic_DNA"/>
</dbReference>
<organism evidence="2 3">
    <name type="scientific">Paenibacillus filicis</name>
    <dbReference type="NCBI Taxonomy" id="669464"/>
    <lineage>
        <taxon>Bacteria</taxon>
        <taxon>Bacillati</taxon>
        <taxon>Bacillota</taxon>
        <taxon>Bacilli</taxon>
        <taxon>Bacillales</taxon>
        <taxon>Paenibacillaceae</taxon>
        <taxon>Paenibacillus</taxon>
    </lineage>
</organism>
<protein>
    <submittedName>
        <fullName evidence="2">Pitrilysin family protein</fullName>
    </submittedName>
</protein>
<gene>
    <name evidence="2" type="ORF">WMW72_19870</name>
</gene>
<dbReference type="NCBIfam" id="NF047422">
    <property type="entry name" value="YfmF_fam"/>
    <property type="match status" value="1"/>
</dbReference>
<proteinExistence type="predicted"/>
<dbReference type="Pfam" id="PF05193">
    <property type="entry name" value="Peptidase_M16_C"/>
    <property type="match status" value="1"/>
</dbReference>
<dbReference type="InterPro" id="IPR007863">
    <property type="entry name" value="Peptidase_M16_C"/>
</dbReference>
<accession>A0ABU9DMS9</accession>
<dbReference type="RefSeq" id="WP_341417294.1">
    <property type="nucleotide sequence ID" value="NZ_JBBPCC010000013.1"/>
</dbReference>
<comment type="caution">
    <text evidence="2">The sequence shown here is derived from an EMBL/GenBank/DDBJ whole genome shotgun (WGS) entry which is preliminary data.</text>
</comment>
<dbReference type="InterPro" id="IPR050361">
    <property type="entry name" value="MPP/UQCRC_Complex"/>
</dbReference>
<dbReference type="PANTHER" id="PTHR11851:SF186">
    <property type="entry name" value="INACTIVE METALLOPROTEASE YMFF-RELATED"/>
    <property type="match status" value="1"/>
</dbReference>
<dbReference type="PANTHER" id="PTHR11851">
    <property type="entry name" value="METALLOPROTEASE"/>
    <property type="match status" value="1"/>
</dbReference>
<evidence type="ECO:0000259" key="1">
    <source>
        <dbReference type="Pfam" id="PF05193"/>
    </source>
</evidence>
<evidence type="ECO:0000313" key="2">
    <source>
        <dbReference type="EMBL" id="MEK8130166.1"/>
    </source>
</evidence>
<feature type="domain" description="Peptidase M16 C-terminal" evidence="1">
    <location>
        <begin position="185"/>
        <end position="358"/>
    </location>
</feature>
<reference evidence="2 3" key="1">
    <citation type="submission" date="2024-04" db="EMBL/GenBank/DDBJ databases">
        <title>draft genome sequnece of Paenibacillus filicis.</title>
        <authorList>
            <person name="Kim D.-U."/>
        </authorList>
    </citation>
    <scope>NUCLEOTIDE SEQUENCE [LARGE SCALE GENOMIC DNA]</scope>
    <source>
        <strain evidence="2 3">KACC14197</strain>
    </source>
</reference>
<name>A0ABU9DMS9_9BACL</name>
<dbReference type="Proteomes" id="UP001469365">
    <property type="component" value="Unassembled WGS sequence"/>
</dbReference>